<feature type="region of interest" description="Disordered" evidence="1">
    <location>
        <begin position="242"/>
        <end position="285"/>
    </location>
</feature>
<dbReference type="Proteomes" id="UP000298652">
    <property type="component" value="Chromosome 9"/>
</dbReference>
<feature type="compositionally biased region" description="Low complexity" evidence="1">
    <location>
        <begin position="251"/>
        <end position="263"/>
    </location>
</feature>
<evidence type="ECO:0000256" key="1">
    <source>
        <dbReference type="SAM" id="MobiDB-lite"/>
    </source>
</evidence>
<feature type="region of interest" description="Disordered" evidence="1">
    <location>
        <begin position="92"/>
        <end position="142"/>
    </location>
</feature>
<feature type="region of interest" description="Disordered" evidence="1">
    <location>
        <begin position="178"/>
        <end position="198"/>
    </location>
</feature>
<evidence type="ECO:0000313" key="2">
    <source>
        <dbReference type="EMBL" id="TKV90575.1"/>
    </source>
</evidence>
<organism evidence="2 3">
    <name type="scientific">Setaria viridis</name>
    <name type="common">Green bristlegrass</name>
    <name type="synonym">Setaria italica subsp. viridis</name>
    <dbReference type="NCBI Taxonomy" id="4556"/>
    <lineage>
        <taxon>Eukaryota</taxon>
        <taxon>Viridiplantae</taxon>
        <taxon>Streptophyta</taxon>
        <taxon>Embryophyta</taxon>
        <taxon>Tracheophyta</taxon>
        <taxon>Spermatophyta</taxon>
        <taxon>Magnoliopsida</taxon>
        <taxon>Liliopsida</taxon>
        <taxon>Poales</taxon>
        <taxon>Poaceae</taxon>
        <taxon>PACMAD clade</taxon>
        <taxon>Panicoideae</taxon>
        <taxon>Panicodae</taxon>
        <taxon>Paniceae</taxon>
        <taxon>Cenchrinae</taxon>
        <taxon>Setaria</taxon>
    </lineage>
</organism>
<protein>
    <submittedName>
        <fullName evidence="2">Uncharacterized protein</fullName>
    </submittedName>
</protein>
<feature type="region of interest" description="Disordered" evidence="1">
    <location>
        <begin position="1"/>
        <end position="22"/>
    </location>
</feature>
<feature type="compositionally biased region" description="Low complexity" evidence="1">
    <location>
        <begin position="1"/>
        <end position="11"/>
    </location>
</feature>
<dbReference type="Gramene" id="TKV90575">
    <property type="protein sequence ID" value="TKV90575"/>
    <property type="gene ID" value="SEVIR_9G038500v2"/>
</dbReference>
<keyword evidence="3" id="KW-1185">Reference proteome</keyword>
<feature type="compositionally biased region" description="Basic residues" evidence="1">
    <location>
        <begin position="50"/>
        <end position="61"/>
    </location>
</feature>
<gene>
    <name evidence="2" type="ORF">SEVIR_9G038500v2</name>
</gene>
<dbReference type="AlphaFoldDB" id="A0A4V6D0D8"/>
<sequence>MSRTRCSATRRGAGGATGSRRECDDALLPPCCDAAFSSVLHERCVAAARRGRRHGHGTCRRPPREPPFRRSPFPPPAHVEISARRRRYLPAASAARQTAEDEPLPRAARRITTGAVAGRQTPLPSLRRGQDTKCGVGSKRAGRQRWHLTVTPATAARTDPISPNPGTANHVAPRRLHHVPRPGTATRPLRARGARGASSRRLLPGTALRFFRASAAAGVTGAGLVSTRVPARAPRADNIIGLPFSAPPGRRPAGPGARPFSGRHVSRSRAARRGGLASTYARVAG</sequence>
<evidence type="ECO:0000313" key="3">
    <source>
        <dbReference type="Proteomes" id="UP000298652"/>
    </source>
</evidence>
<reference evidence="2" key="1">
    <citation type="submission" date="2019-03" db="EMBL/GenBank/DDBJ databases">
        <title>WGS assembly of Setaria viridis.</title>
        <authorList>
            <person name="Huang P."/>
            <person name="Jenkins J."/>
            <person name="Grimwood J."/>
            <person name="Barry K."/>
            <person name="Healey A."/>
            <person name="Mamidi S."/>
            <person name="Sreedasyam A."/>
            <person name="Shu S."/>
            <person name="Feldman M."/>
            <person name="Wu J."/>
            <person name="Yu Y."/>
            <person name="Chen C."/>
            <person name="Johnson J."/>
            <person name="Rokhsar D."/>
            <person name="Baxter I."/>
            <person name="Schmutz J."/>
            <person name="Brutnell T."/>
            <person name="Kellogg E."/>
        </authorList>
    </citation>
    <scope>NUCLEOTIDE SEQUENCE [LARGE SCALE GENOMIC DNA]</scope>
</reference>
<proteinExistence type="predicted"/>
<feature type="region of interest" description="Disordered" evidence="1">
    <location>
        <begin position="50"/>
        <end position="76"/>
    </location>
</feature>
<dbReference type="EMBL" id="CM016560">
    <property type="protein sequence ID" value="TKV90575.1"/>
    <property type="molecule type" value="Genomic_DNA"/>
</dbReference>
<accession>A0A4V6D0D8</accession>
<name>A0A4V6D0D8_SETVI</name>